<evidence type="ECO:0000313" key="1">
    <source>
        <dbReference type="EMBL" id="MFD2277526.1"/>
    </source>
</evidence>
<keyword evidence="2" id="KW-1185">Reference proteome</keyword>
<dbReference type="Proteomes" id="UP001597297">
    <property type="component" value="Unassembled WGS sequence"/>
</dbReference>
<evidence type="ECO:0000313" key="2">
    <source>
        <dbReference type="Proteomes" id="UP001597297"/>
    </source>
</evidence>
<accession>A0ABW5E4T7</accession>
<name>A0ABW5E4T7_9BACT</name>
<protein>
    <recommendedName>
        <fullName evidence="3">Smr domain-containing protein</fullName>
    </recommendedName>
</protein>
<sequence>MGRNALYEVDVAHSGETWDVAKQKIAQALDQAVYGHFKGLKVIHGYGSVSGQSVIAPRAISLMRHLAEEYGGRFAKDQKNPGASLIWLNKAGGTGMVDEKPFYSAVSKKAQAGDNWFDQALKRNQE</sequence>
<organism evidence="1 2">
    <name type="scientific">Rubritalea spongiae</name>
    <dbReference type="NCBI Taxonomy" id="430797"/>
    <lineage>
        <taxon>Bacteria</taxon>
        <taxon>Pseudomonadati</taxon>
        <taxon>Verrucomicrobiota</taxon>
        <taxon>Verrucomicrobiia</taxon>
        <taxon>Verrucomicrobiales</taxon>
        <taxon>Rubritaleaceae</taxon>
        <taxon>Rubritalea</taxon>
    </lineage>
</organism>
<dbReference type="RefSeq" id="WP_377093481.1">
    <property type="nucleotide sequence ID" value="NZ_JBHSJM010000001.1"/>
</dbReference>
<reference evidence="2" key="1">
    <citation type="journal article" date="2019" name="Int. J. Syst. Evol. Microbiol.">
        <title>The Global Catalogue of Microorganisms (GCM) 10K type strain sequencing project: providing services to taxonomists for standard genome sequencing and annotation.</title>
        <authorList>
            <consortium name="The Broad Institute Genomics Platform"/>
            <consortium name="The Broad Institute Genome Sequencing Center for Infectious Disease"/>
            <person name="Wu L."/>
            <person name="Ma J."/>
        </authorList>
    </citation>
    <scope>NUCLEOTIDE SEQUENCE [LARGE SCALE GENOMIC DNA]</scope>
    <source>
        <strain evidence="2">JCM 16545</strain>
    </source>
</reference>
<proteinExistence type="predicted"/>
<gene>
    <name evidence="1" type="ORF">ACFSQZ_13695</name>
</gene>
<evidence type="ECO:0008006" key="3">
    <source>
        <dbReference type="Google" id="ProtNLM"/>
    </source>
</evidence>
<comment type="caution">
    <text evidence="1">The sequence shown here is derived from an EMBL/GenBank/DDBJ whole genome shotgun (WGS) entry which is preliminary data.</text>
</comment>
<dbReference type="EMBL" id="JBHUJC010000042">
    <property type="protein sequence ID" value="MFD2277526.1"/>
    <property type="molecule type" value="Genomic_DNA"/>
</dbReference>